<dbReference type="RefSeq" id="WP_265560033.1">
    <property type="nucleotide sequence ID" value="NZ_CP092471.1"/>
</dbReference>
<dbReference type="PROSITE" id="PS51729">
    <property type="entry name" value="GNAT_YJDJ"/>
    <property type="match status" value="1"/>
</dbReference>
<feature type="compositionally biased region" description="Basic and acidic residues" evidence="1">
    <location>
        <begin position="7"/>
        <end position="30"/>
    </location>
</feature>
<feature type="region of interest" description="Disordered" evidence="1">
    <location>
        <begin position="1"/>
        <end position="41"/>
    </location>
</feature>
<dbReference type="PANTHER" id="PTHR31435">
    <property type="entry name" value="PROTEIN NATD1"/>
    <property type="match status" value="1"/>
</dbReference>
<evidence type="ECO:0000259" key="3">
    <source>
        <dbReference type="PROSITE" id="PS51729"/>
    </source>
</evidence>
<dbReference type="Pfam" id="PF14542">
    <property type="entry name" value="Acetyltransf_CG"/>
    <property type="match status" value="1"/>
</dbReference>
<dbReference type="SUPFAM" id="SSF55729">
    <property type="entry name" value="Acyl-CoA N-acyltransferases (Nat)"/>
    <property type="match status" value="1"/>
</dbReference>
<reference evidence="4" key="1">
    <citation type="submission" date="2022-02" db="EMBL/GenBank/DDBJ databases">
        <title>Qipengyuania spongiae sp. nov., isolated from marine sponge.</title>
        <authorList>
            <person name="Li Z."/>
            <person name="Zhang M."/>
        </authorList>
    </citation>
    <scope>NUCLEOTIDE SEQUENCE</scope>
    <source>
        <strain evidence="4">PHS-Z21</strain>
    </source>
</reference>
<proteinExistence type="predicted"/>
<keyword evidence="5" id="KW-1185">Reference proteome</keyword>
<evidence type="ECO:0000256" key="1">
    <source>
        <dbReference type="SAM" id="MobiDB-lite"/>
    </source>
</evidence>
<dbReference type="InterPro" id="IPR045057">
    <property type="entry name" value="Gcn5-rel_NAT"/>
</dbReference>
<sequence>MSSQDITIEHRDNSGGGEYRARTAEGEHAGELTWHPGGDNVRVADHTGVPPSMRGRGIAEKLVLALIEDAREQGFTVRPACSYVAAQFKRHPEWSELHAG</sequence>
<dbReference type="InterPro" id="IPR031165">
    <property type="entry name" value="GNAT_YJDJ"/>
</dbReference>
<dbReference type="Gene3D" id="3.40.630.30">
    <property type="match status" value="1"/>
</dbReference>
<gene>
    <name evidence="4" type="ORF">L1F33_03730</name>
</gene>
<feature type="domain" description="N-acetyltransferase" evidence="3">
    <location>
        <begin position="11"/>
        <end position="99"/>
    </location>
</feature>
<name>A0ABY5SZY3_9SPHN</name>
<dbReference type="InterPro" id="IPR016181">
    <property type="entry name" value="Acyl_CoA_acyltransferase"/>
</dbReference>
<feature type="domain" description="N-acetyltransferase" evidence="2">
    <location>
        <begin position="1"/>
        <end position="100"/>
    </location>
</feature>
<protein>
    <submittedName>
        <fullName evidence="4">N-acetyltransferase</fullName>
    </submittedName>
</protein>
<dbReference type="Proteomes" id="UP001065265">
    <property type="component" value="Chromosome"/>
</dbReference>
<dbReference type="InterPro" id="IPR000182">
    <property type="entry name" value="GNAT_dom"/>
</dbReference>
<dbReference type="EMBL" id="CP092471">
    <property type="protein sequence ID" value="UVI40078.1"/>
    <property type="molecule type" value="Genomic_DNA"/>
</dbReference>
<dbReference type="PANTHER" id="PTHR31435:SF9">
    <property type="entry name" value="PROTEIN NATD1"/>
    <property type="match status" value="1"/>
</dbReference>
<organism evidence="4 5">
    <name type="scientific">Qipengyuania spongiae</name>
    <dbReference type="NCBI Taxonomy" id="2909673"/>
    <lineage>
        <taxon>Bacteria</taxon>
        <taxon>Pseudomonadati</taxon>
        <taxon>Pseudomonadota</taxon>
        <taxon>Alphaproteobacteria</taxon>
        <taxon>Sphingomonadales</taxon>
        <taxon>Erythrobacteraceae</taxon>
        <taxon>Qipengyuania</taxon>
    </lineage>
</organism>
<evidence type="ECO:0000313" key="5">
    <source>
        <dbReference type="Proteomes" id="UP001065265"/>
    </source>
</evidence>
<dbReference type="PROSITE" id="PS51186">
    <property type="entry name" value="GNAT"/>
    <property type="match status" value="1"/>
</dbReference>
<dbReference type="CDD" id="cd04301">
    <property type="entry name" value="NAT_SF"/>
    <property type="match status" value="1"/>
</dbReference>
<evidence type="ECO:0000259" key="2">
    <source>
        <dbReference type="PROSITE" id="PS51186"/>
    </source>
</evidence>
<evidence type="ECO:0000313" key="4">
    <source>
        <dbReference type="EMBL" id="UVI40078.1"/>
    </source>
</evidence>
<accession>A0ABY5SZY3</accession>